<keyword evidence="4" id="KW-0479">Metal-binding</keyword>
<dbReference type="Gene3D" id="3.40.50.80">
    <property type="entry name" value="Nucleotide-binding domain of ferredoxin-NADP reductase (FNR) module"/>
    <property type="match status" value="1"/>
</dbReference>
<evidence type="ECO:0000256" key="5">
    <source>
        <dbReference type="ARBA" id="ARBA00022827"/>
    </source>
</evidence>
<dbReference type="PANTHER" id="PTHR47354">
    <property type="entry name" value="NADH OXIDOREDUCTASE HCR"/>
    <property type="match status" value="1"/>
</dbReference>
<protein>
    <submittedName>
        <fullName evidence="11">FAD-binding oxidoreductase</fullName>
    </submittedName>
</protein>
<keyword evidence="6" id="KW-0560">Oxidoreductase</keyword>
<dbReference type="InterPro" id="IPR050415">
    <property type="entry name" value="MRET"/>
</dbReference>
<keyword evidence="2" id="KW-0285">Flavoprotein</keyword>
<feature type="transmembrane region" description="Helical" evidence="9">
    <location>
        <begin position="31"/>
        <end position="54"/>
    </location>
</feature>
<evidence type="ECO:0000256" key="1">
    <source>
        <dbReference type="ARBA" id="ARBA00001974"/>
    </source>
</evidence>
<evidence type="ECO:0000256" key="2">
    <source>
        <dbReference type="ARBA" id="ARBA00022630"/>
    </source>
</evidence>
<evidence type="ECO:0000256" key="9">
    <source>
        <dbReference type="SAM" id="Phobius"/>
    </source>
</evidence>
<evidence type="ECO:0000256" key="6">
    <source>
        <dbReference type="ARBA" id="ARBA00023002"/>
    </source>
</evidence>
<dbReference type="InterPro" id="IPR017938">
    <property type="entry name" value="Riboflavin_synthase-like_b-brl"/>
</dbReference>
<feature type="transmembrane region" description="Helical" evidence="9">
    <location>
        <begin position="105"/>
        <end position="124"/>
    </location>
</feature>
<dbReference type="InterPro" id="IPR039261">
    <property type="entry name" value="FNR_nucleotide-bd"/>
</dbReference>
<evidence type="ECO:0000313" key="11">
    <source>
        <dbReference type="EMBL" id="MDT0549997.1"/>
    </source>
</evidence>
<feature type="transmembrane region" description="Helical" evidence="9">
    <location>
        <begin position="173"/>
        <end position="193"/>
    </location>
</feature>
<evidence type="ECO:0000256" key="3">
    <source>
        <dbReference type="ARBA" id="ARBA00022714"/>
    </source>
</evidence>
<dbReference type="InterPro" id="IPR017927">
    <property type="entry name" value="FAD-bd_FR_type"/>
</dbReference>
<keyword evidence="9" id="KW-1133">Transmembrane helix</keyword>
<reference evidence="11" key="1">
    <citation type="submission" date="2024-05" db="EMBL/GenBank/DDBJ databases">
        <title>30 novel species of actinomycetes from the DSMZ collection.</title>
        <authorList>
            <person name="Nouioui I."/>
        </authorList>
    </citation>
    <scope>NUCLEOTIDE SEQUENCE</scope>
    <source>
        <strain evidence="11">DSM 41529</strain>
    </source>
</reference>
<dbReference type="Gene3D" id="2.40.30.10">
    <property type="entry name" value="Translation factors"/>
    <property type="match status" value="1"/>
</dbReference>
<accession>A0ABU2XVQ3</accession>
<evidence type="ECO:0000256" key="8">
    <source>
        <dbReference type="ARBA" id="ARBA00023014"/>
    </source>
</evidence>
<organism evidence="11 12">
    <name type="scientific">Streptomyces lonegramiae</name>
    <dbReference type="NCBI Taxonomy" id="3075524"/>
    <lineage>
        <taxon>Bacteria</taxon>
        <taxon>Bacillati</taxon>
        <taxon>Actinomycetota</taxon>
        <taxon>Actinomycetes</taxon>
        <taxon>Kitasatosporales</taxon>
        <taxon>Streptomycetaceae</taxon>
        <taxon>Streptomyces</taxon>
    </lineage>
</organism>
<dbReference type="SUPFAM" id="SSF52343">
    <property type="entry name" value="Ferredoxin reductase-like, C-terminal NADP-linked domain"/>
    <property type="match status" value="1"/>
</dbReference>
<comment type="cofactor">
    <cofactor evidence="1">
        <name>FAD</name>
        <dbReference type="ChEBI" id="CHEBI:57692"/>
    </cofactor>
</comment>
<feature type="transmembrane region" description="Helical" evidence="9">
    <location>
        <begin position="145"/>
        <end position="167"/>
    </location>
</feature>
<dbReference type="SUPFAM" id="SSF63380">
    <property type="entry name" value="Riboflavin synthase domain-like"/>
    <property type="match status" value="1"/>
</dbReference>
<evidence type="ECO:0000256" key="4">
    <source>
        <dbReference type="ARBA" id="ARBA00022723"/>
    </source>
</evidence>
<gene>
    <name evidence="11" type="ORF">RND15_46255</name>
</gene>
<dbReference type="PROSITE" id="PS51384">
    <property type="entry name" value="FAD_FR"/>
    <property type="match status" value="1"/>
</dbReference>
<keyword evidence="5" id="KW-0274">FAD</keyword>
<keyword evidence="7" id="KW-0408">Iron</keyword>
<evidence type="ECO:0000256" key="7">
    <source>
        <dbReference type="ARBA" id="ARBA00023004"/>
    </source>
</evidence>
<dbReference type="EMBL" id="JAVRFD010000040">
    <property type="protein sequence ID" value="MDT0549997.1"/>
    <property type="molecule type" value="Genomic_DNA"/>
</dbReference>
<dbReference type="InterPro" id="IPR001433">
    <property type="entry name" value="OxRdtase_FAD/NAD-bd"/>
</dbReference>
<comment type="caution">
    <text evidence="11">The sequence shown here is derived from an EMBL/GenBank/DDBJ whole genome shotgun (WGS) entry which is preliminary data.</text>
</comment>
<keyword evidence="3" id="KW-0001">2Fe-2S</keyword>
<dbReference type="RefSeq" id="WP_311730574.1">
    <property type="nucleotide sequence ID" value="NZ_JAVRFD010000040.1"/>
</dbReference>
<evidence type="ECO:0000313" key="12">
    <source>
        <dbReference type="Proteomes" id="UP001180754"/>
    </source>
</evidence>
<dbReference type="PANTHER" id="PTHR47354:SF8">
    <property type="entry name" value="1,2-PHENYLACETYL-COA EPOXIDASE, SUBUNIT E"/>
    <property type="match status" value="1"/>
</dbReference>
<feature type="domain" description="FAD-binding FR-type" evidence="10">
    <location>
        <begin position="200"/>
        <end position="299"/>
    </location>
</feature>
<keyword evidence="9" id="KW-0812">Transmembrane</keyword>
<evidence type="ECO:0000259" key="10">
    <source>
        <dbReference type="PROSITE" id="PS51384"/>
    </source>
</evidence>
<dbReference type="Pfam" id="PF00175">
    <property type="entry name" value="NAD_binding_1"/>
    <property type="match status" value="1"/>
</dbReference>
<dbReference type="Pfam" id="PF08022">
    <property type="entry name" value="FAD_binding_8"/>
    <property type="match status" value="1"/>
</dbReference>
<keyword evidence="8" id="KW-0411">Iron-sulfur</keyword>
<keyword evidence="9" id="KW-0472">Membrane</keyword>
<name>A0ABU2XVQ3_9ACTN</name>
<keyword evidence="12" id="KW-1185">Reference proteome</keyword>
<sequence>MLRKLLFWSLTVVFPFPLVQTYDSLSTDPGPLKFYVFLGLIAYTWWLLSIVLSVRPPWLHRFVGLPSIYGLHGMLGVLAIATAYMHREYSYSPSRLARDLGDWAFYGSLAILCFSVFFMSGWLVDRSRLLLKAKGLLEIVFRRQFSVWIHRLNLVVVAMIWLHAHLLARVNQYFAFMVLFDFYTVTALSIYVWKKWIAPDTYLMGSVISNEARGRSTRRVSVGLDRRAASLQPGDFFFLRFEGTSAVSGEWHPFSVTDADQKILTFTIRQHGDFTRRLDDVEVGTRARLEGPFGRFESIIQGRDSGAPLVFVGMGAGVAPLLSLAAAHHTSRRIHLLWAVRGPEDAYYRDVLEEYQTASGDRLQVTINVGRFRREDLAAALSAEAVAKGAFFIVGPNPAVLANQRLLRRIGVSARRIHQERLTM</sequence>
<feature type="transmembrane region" description="Helical" evidence="9">
    <location>
        <begin position="66"/>
        <end position="85"/>
    </location>
</feature>
<proteinExistence type="predicted"/>
<dbReference type="InterPro" id="IPR013112">
    <property type="entry name" value="FAD-bd_8"/>
</dbReference>
<dbReference type="Proteomes" id="UP001180754">
    <property type="component" value="Unassembled WGS sequence"/>
</dbReference>